<dbReference type="Proteomes" id="UP001595075">
    <property type="component" value="Unassembled WGS sequence"/>
</dbReference>
<organism evidence="4 5">
    <name type="scientific">Oculimacula yallundae</name>
    <dbReference type="NCBI Taxonomy" id="86028"/>
    <lineage>
        <taxon>Eukaryota</taxon>
        <taxon>Fungi</taxon>
        <taxon>Dikarya</taxon>
        <taxon>Ascomycota</taxon>
        <taxon>Pezizomycotina</taxon>
        <taxon>Leotiomycetes</taxon>
        <taxon>Helotiales</taxon>
        <taxon>Ploettnerulaceae</taxon>
        <taxon>Oculimacula</taxon>
    </lineage>
</organism>
<feature type="region of interest" description="Disordered" evidence="2">
    <location>
        <begin position="1"/>
        <end position="75"/>
    </location>
</feature>
<evidence type="ECO:0000256" key="2">
    <source>
        <dbReference type="SAM" id="MobiDB-lite"/>
    </source>
</evidence>
<dbReference type="InterPro" id="IPR007219">
    <property type="entry name" value="XnlR_reg_dom"/>
</dbReference>
<gene>
    <name evidence="4" type="ORF">VTL71DRAFT_4090</name>
</gene>
<dbReference type="PANTHER" id="PTHR47425">
    <property type="entry name" value="FARB-RELATED"/>
    <property type="match status" value="1"/>
</dbReference>
<dbReference type="Pfam" id="PF04082">
    <property type="entry name" value="Fungal_trans"/>
    <property type="match status" value="1"/>
</dbReference>
<keyword evidence="1" id="KW-0539">Nucleus</keyword>
<evidence type="ECO:0000313" key="4">
    <source>
        <dbReference type="EMBL" id="KAL2064950.1"/>
    </source>
</evidence>
<dbReference type="InterPro" id="IPR001138">
    <property type="entry name" value="Zn2Cys6_DnaBD"/>
</dbReference>
<protein>
    <recommendedName>
        <fullName evidence="3">Xylanolytic transcriptional activator regulatory domain-containing protein</fullName>
    </recommendedName>
</protein>
<dbReference type="PANTHER" id="PTHR47425:SF2">
    <property type="entry name" value="FARB-RELATED"/>
    <property type="match status" value="1"/>
</dbReference>
<dbReference type="InterPro" id="IPR052761">
    <property type="entry name" value="Fungal_Detox/Toxin_TFs"/>
</dbReference>
<comment type="caution">
    <text evidence="4">The sequence shown here is derived from an EMBL/GenBank/DDBJ whole genome shotgun (WGS) entry which is preliminary data.</text>
</comment>
<dbReference type="CDD" id="cd00067">
    <property type="entry name" value="GAL4"/>
    <property type="match status" value="1"/>
</dbReference>
<proteinExistence type="predicted"/>
<sequence length="647" mass="71209">MAATFKFVSSDHTAPKRLQSSKACENCRRRKRRCIHGDNALNPSTSPKRHDTSTSVNRHRSTESQSSGPGGPERVDKEVVDEVPQLHGGDRLVHDQDQHREDDLSAARNSRFIGDLNPESIFLAATSSSTSRGVSLDDSVGIWSNTSFRSQGPQSSSFAQSATSLFYRSSSIVQKVFVPMLEQECHSTVPPPESVKALASIYFDKIYPILPLVRESTLHSDLSTPDRIILQQGICLAASKDRTARDHLTLSDAAPLSCREFGEKLSAAMRLSIELGLVTNKVVLIQALALLSQFTDDPPGEDLSSQFCIRAVHQVQSLGLHIKGREEDTDQGNTILLCCIWALDRMNAAFKGRPVTMHERDLRKDLGYCFEQQDPSFRLLLEVVALLDKVIELYRPLANPGDAPMLDMEFPSFEEIVLKCGGSNIGMMSLASIEVLYHGVAILSCRTRSWVDPERSSTAFLRQSLSTSTLTLIFSKTPQDQLVLFPFVPYAMSLSMSIVYREMRYSKVPTHRARARSQFHALCDSLSALGETFWSASTTADMGKKLLKEMDRVFSTVAAFEDMATNRTSAAAPGVRYSAPGNANANAGPSNPEADQLNVSMQDFDISILGSATDIDLFGLFDPAFDLDGFDAYLESNINPGFPSGIQ</sequence>
<accession>A0ABR4C4T5</accession>
<name>A0ABR4C4T5_9HELO</name>
<keyword evidence="5" id="KW-1185">Reference proteome</keyword>
<dbReference type="EMBL" id="JAZHXI010000013">
    <property type="protein sequence ID" value="KAL2064950.1"/>
    <property type="molecule type" value="Genomic_DNA"/>
</dbReference>
<evidence type="ECO:0000259" key="3">
    <source>
        <dbReference type="Pfam" id="PF04082"/>
    </source>
</evidence>
<evidence type="ECO:0000256" key="1">
    <source>
        <dbReference type="ARBA" id="ARBA00023242"/>
    </source>
</evidence>
<evidence type="ECO:0000313" key="5">
    <source>
        <dbReference type="Proteomes" id="UP001595075"/>
    </source>
</evidence>
<dbReference type="CDD" id="cd12148">
    <property type="entry name" value="fungal_TF_MHR"/>
    <property type="match status" value="1"/>
</dbReference>
<feature type="domain" description="Xylanolytic transcriptional activator regulatory" evidence="3">
    <location>
        <begin position="200"/>
        <end position="363"/>
    </location>
</feature>
<reference evidence="4 5" key="1">
    <citation type="journal article" date="2024" name="Commun. Biol.">
        <title>Comparative genomic analysis of thermophilic fungi reveals convergent evolutionary adaptations and gene losses.</title>
        <authorList>
            <person name="Steindorff A.S."/>
            <person name="Aguilar-Pontes M.V."/>
            <person name="Robinson A.J."/>
            <person name="Andreopoulos B."/>
            <person name="LaButti K."/>
            <person name="Kuo A."/>
            <person name="Mondo S."/>
            <person name="Riley R."/>
            <person name="Otillar R."/>
            <person name="Haridas S."/>
            <person name="Lipzen A."/>
            <person name="Grimwood J."/>
            <person name="Schmutz J."/>
            <person name="Clum A."/>
            <person name="Reid I.D."/>
            <person name="Moisan M.C."/>
            <person name="Butler G."/>
            <person name="Nguyen T.T.M."/>
            <person name="Dewar K."/>
            <person name="Conant G."/>
            <person name="Drula E."/>
            <person name="Henrissat B."/>
            <person name="Hansel C."/>
            <person name="Singer S."/>
            <person name="Hutchinson M.I."/>
            <person name="de Vries R.P."/>
            <person name="Natvig D.O."/>
            <person name="Powell A.J."/>
            <person name="Tsang A."/>
            <person name="Grigoriev I.V."/>
        </authorList>
    </citation>
    <scope>NUCLEOTIDE SEQUENCE [LARGE SCALE GENOMIC DNA]</scope>
    <source>
        <strain evidence="4 5">CBS 494.80</strain>
    </source>
</reference>